<organism evidence="7 8">
    <name type="scientific">Nepenthes gracilis</name>
    <name type="common">Slender pitcher plant</name>
    <dbReference type="NCBI Taxonomy" id="150966"/>
    <lineage>
        <taxon>Eukaryota</taxon>
        <taxon>Viridiplantae</taxon>
        <taxon>Streptophyta</taxon>
        <taxon>Embryophyta</taxon>
        <taxon>Tracheophyta</taxon>
        <taxon>Spermatophyta</taxon>
        <taxon>Magnoliopsida</taxon>
        <taxon>eudicotyledons</taxon>
        <taxon>Gunneridae</taxon>
        <taxon>Pentapetalae</taxon>
        <taxon>Caryophyllales</taxon>
        <taxon>Nepenthaceae</taxon>
        <taxon>Nepenthes</taxon>
    </lineage>
</organism>
<dbReference type="GO" id="GO:0009506">
    <property type="term" value="C:plasmodesma"/>
    <property type="evidence" value="ECO:0007669"/>
    <property type="project" value="TreeGrafter"/>
</dbReference>
<feature type="transmembrane region" description="Helical" evidence="5">
    <location>
        <begin position="20"/>
        <end position="42"/>
    </location>
</feature>
<keyword evidence="2 5" id="KW-0812">Transmembrane</keyword>
<sequence>MMGKECGHHDDDRRQLYLRIFCGILIFVVIVLLVILLMWLILRPTKPRFILQDATVYALNVAQPSLLTTTFQVTVSTRNPNGRIGVYYDKMHVYASYRNQQITLPTVLPSTYQGHKDVIVWSPFLYGNSLPVAPYLAVLLSQDQNAGLVLVNIKIDGMVKWKVGTWISGWYHLWVNCPAYITFGHRNDGIPVGPAIKYQLATSCQVDI</sequence>
<gene>
    <name evidence="7" type="ORF">Nepgr_014024</name>
</gene>
<dbReference type="InterPro" id="IPR044839">
    <property type="entry name" value="NDR1-like"/>
</dbReference>
<protein>
    <recommendedName>
        <fullName evidence="6">Late embryogenesis abundant protein LEA-2 subgroup domain-containing protein</fullName>
    </recommendedName>
</protein>
<keyword evidence="4 5" id="KW-0472">Membrane</keyword>
<comment type="subcellular location">
    <subcellularLocation>
        <location evidence="1">Membrane</location>
        <topology evidence="1">Single-pass membrane protein</topology>
    </subcellularLocation>
</comment>
<dbReference type="InterPro" id="IPR004864">
    <property type="entry name" value="LEA_2"/>
</dbReference>
<name>A0AAD3SIR9_NEPGR</name>
<proteinExistence type="predicted"/>
<keyword evidence="8" id="KW-1185">Reference proteome</keyword>
<dbReference type="Pfam" id="PF03168">
    <property type="entry name" value="LEA_2"/>
    <property type="match status" value="1"/>
</dbReference>
<evidence type="ECO:0000256" key="4">
    <source>
        <dbReference type="ARBA" id="ARBA00023136"/>
    </source>
</evidence>
<evidence type="ECO:0000313" key="8">
    <source>
        <dbReference type="Proteomes" id="UP001279734"/>
    </source>
</evidence>
<evidence type="ECO:0000256" key="1">
    <source>
        <dbReference type="ARBA" id="ARBA00004167"/>
    </source>
</evidence>
<evidence type="ECO:0000256" key="3">
    <source>
        <dbReference type="ARBA" id="ARBA00022989"/>
    </source>
</evidence>
<dbReference type="AlphaFoldDB" id="A0AAD3SIR9"/>
<evidence type="ECO:0000256" key="2">
    <source>
        <dbReference type="ARBA" id="ARBA00022692"/>
    </source>
</evidence>
<reference evidence="7" key="1">
    <citation type="submission" date="2023-05" db="EMBL/GenBank/DDBJ databases">
        <title>Nepenthes gracilis genome sequencing.</title>
        <authorList>
            <person name="Fukushima K."/>
        </authorList>
    </citation>
    <scope>NUCLEOTIDE SEQUENCE</scope>
    <source>
        <strain evidence="7">SING2019-196</strain>
    </source>
</reference>
<evidence type="ECO:0000259" key="6">
    <source>
        <dbReference type="Pfam" id="PF03168"/>
    </source>
</evidence>
<dbReference type="PANTHER" id="PTHR31415">
    <property type="entry name" value="OS05G0367900 PROTEIN"/>
    <property type="match status" value="1"/>
</dbReference>
<evidence type="ECO:0000256" key="5">
    <source>
        <dbReference type="SAM" id="Phobius"/>
    </source>
</evidence>
<evidence type="ECO:0000313" key="7">
    <source>
        <dbReference type="EMBL" id="GMH12183.1"/>
    </source>
</evidence>
<comment type="caution">
    <text evidence="7">The sequence shown here is derived from an EMBL/GenBank/DDBJ whole genome shotgun (WGS) entry which is preliminary data.</text>
</comment>
<keyword evidence="3 5" id="KW-1133">Transmembrane helix</keyword>
<feature type="domain" description="Late embryogenesis abundant protein LEA-2 subgroup" evidence="6">
    <location>
        <begin position="74"/>
        <end position="176"/>
    </location>
</feature>
<dbReference type="GO" id="GO:0005886">
    <property type="term" value="C:plasma membrane"/>
    <property type="evidence" value="ECO:0007669"/>
    <property type="project" value="TreeGrafter"/>
</dbReference>
<dbReference type="GO" id="GO:0098542">
    <property type="term" value="P:defense response to other organism"/>
    <property type="evidence" value="ECO:0007669"/>
    <property type="project" value="InterPro"/>
</dbReference>
<dbReference type="PANTHER" id="PTHR31415:SF166">
    <property type="entry name" value="LATE EMBRYOGENESIS ABUNDANT (LEA) HYDROXYPROLINE-RICH GLYCOPROTEIN FAMILY"/>
    <property type="match status" value="1"/>
</dbReference>
<dbReference type="Proteomes" id="UP001279734">
    <property type="component" value="Unassembled WGS sequence"/>
</dbReference>
<accession>A0AAD3SIR9</accession>
<dbReference type="EMBL" id="BSYO01000011">
    <property type="protein sequence ID" value="GMH12183.1"/>
    <property type="molecule type" value="Genomic_DNA"/>
</dbReference>